<evidence type="ECO:0008006" key="4">
    <source>
        <dbReference type="Google" id="ProtNLM"/>
    </source>
</evidence>
<comment type="caution">
    <text evidence="2">The sequence shown here is derived from an EMBL/GenBank/DDBJ whole genome shotgun (WGS) entry which is preliminary data.</text>
</comment>
<accession>A0A9Q0G3J5</accession>
<dbReference type="OrthoDB" id="9975421at2759"/>
<proteinExistence type="inferred from homology"/>
<dbReference type="InterPro" id="IPR008560">
    <property type="entry name" value="DUF842_euk"/>
</dbReference>
<dbReference type="AlphaFoldDB" id="A0A9Q0G3J5"/>
<dbReference type="EMBL" id="JAKUCV010002467">
    <property type="protein sequence ID" value="KAJ4842543.1"/>
    <property type="molecule type" value="Genomic_DNA"/>
</dbReference>
<evidence type="ECO:0000313" key="3">
    <source>
        <dbReference type="Proteomes" id="UP001141552"/>
    </source>
</evidence>
<reference evidence="2" key="1">
    <citation type="submission" date="2022-02" db="EMBL/GenBank/DDBJ databases">
        <authorList>
            <person name="Henning P.M."/>
            <person name="McCubbin A.G."/>
            <person name="Shore J.S."/>
        </authorList>
    </citation>
    <scope>NUCLEOTIDE SEQUENCE</scope>
    <source>
        <strain evidence="2">F60SS</strain>
        <tissue evidence="2">Leaves</tissue>
    </source>
</reference>
<organism evidence="2 3">
    <name type="scientific">Turnera subulata</name>
    <dbReference type="NCBI Taxonomy" id="218843"/>
    <lineage>
        <taxon>Eukaryota</taxon>
        <taxon>Viridiplantae</taxon>
        <taxon>Streptophyta</taxon>
        <taxon>Embryophyta</taxon>
        <taxon>Tracheophyta</taxon>
        <taxon>Spermatophyta</taxon>
        <taxon>Magnoliopsida</taxon>
        <taxon>eudicotyledons</taxon>
        <taxon>Gunneridae</taxon>
        <taxon>Pentapetalae</taxon>
        <taxon>rosids</taxon>
        <taxon>fabids</taxon>
        <taxon>Malpighiales</taxon>
        <taxon>Passifloraceae</taxon>
        <taxon>Turnera</taxon>
    </lineage>
</organism>
<dbReference type="PANTHER" id="PTHR21096:SF0">
    <property type="entry name" value="PROTEIN FAM136A"/>
    <property type="match status" value="1"/>
</dbReference>
<comment type="similarity">
    <text evidence="1">Belongs to the FAM136 family.</text>
</comment>
<evidence type="ECO:0000256" key="1">
    <source>
        <dbReference type="ARBA" id="ARBA00009952"/>
    </source>
</evidence>
<dbReference type="Proteomes" id="UP001141552">
    <property type="component" value="Unassembled WGS sequence"/>
</dbReference>
<protein>
    <recommendedName>
        <fullName evidence="4">Protein FAM136A</fullName>
    </recommendedName>
</protein>
<dbReference type="Pfam" id="PF05811">
    <property type="entry name" value="DUF842"/>
    <property type="match status" value="1"/>
</dbReference>
<name>A0A9Q0G3J5_9ROSI</name>
<evidence type="ECO:0000313" key="2">
    <source>
        <dbReference type="EMBL" id="KAJ4842543.1"/>
    </source>
</evidence>
<keyword evidence="3" id="KW-1185">Reference proteome</keyword>
<reference evidence="2" key="2">
    <citation type="journal article" date="2023" name="Plants (Basel)">
        <title>Annotation of the Turnera subulata (Passifloraceae) Draft Genome Reveals the S-Locus Evolved after the Divergence of Turneroideae from Passifloroideae in a Stepwise Manner.</title>
        <authorList>
            <person name="Henning P.M."/>
            <person name="Roalson E.H."/>
            <person name="Mir W."/>
            <person name="McCubbin A.G."/>
            <person name="Shore J.S."/>
        </authorList>
    </citation>
    <scope>NUCLEOTIDE SEQUENCE</scope>
    <source>
        <strain evidence="2">F60SS</strain>
    </source>
</reference>
<dbReference type="PANTHER" id="PTHR21096">
    <property type="entry name" value="PROTEIN FAM136A"/>
    <property type="match status" value="1"/>
</dbReference>
<sequence>MDNNASLDLEMVQARLSNKINQVNSAAQAHLAPLQDHVGYTLQQAYFKCAYECFDRRKQQQEINNCVENCTIPVVKAQGHMDHEVGRLQERMQRAMMVCQDKFQEAKFNATGSDAIKGLESCIDQSIQDTINSLPNMVERLKSSLSIPEQLK</sequence>
<dbReference type="GO" id="GO:0005737">
    <property type="term" value="C:cytoplasm"/>
    <property type="evidence" value="ECO:0007669"/>
    <property type="project" value="TreeGrafter"/>
</dbReference>
<gene>
    <name evidence="2" type="ORF">Tsubulata_020827</name>
</gene>